<feature type="compositionally biased region" description="Basic and acidic residues" evidence="1">
    <location>
        <begin position="234"/>
        <end position="248"/>
    </location>
</feature>
<feature type="compositionally biased region" description="Polar residues" evidence="1">
    <location>
        <begin position="1"/>
        <end position="24"/>
    </location>
</feature>
<evidence type="ECO:0000313" key="3">
    <source>
        <dbReference type="Proteomes" id="UP001447188"/>
    </source>
</evidence>
<evidence type="ECO:0000256" key="1">
    <source>
        <dbReference type="SAM" id="MobiDB-lite"/>
    </source>
</evidence>
<feature type="compositionally biased region" description="Gly residues" evidence="1">
    <location>
        <begin position="249"/>
        <end position="258"/>
    </location>
</feature>
<keyword evidence="3" id="KW-1185">Reference proteome</keyword>
<feature type="compositionally biased region" description="Polar residues" evidence="1">
    <location>
        <begin position="452"/>
        <end position="478"/>
    </location>
</feature>
<evidence type="ECO:0000313" key="2">
    <source>
        <dbReference type="EMBL" id="KAL0633060.1"/>
    </source>
</evidence>
<gene>
    <name evidence="2" type="ORF">Q9L58_008070</name>
</gene>
<feature type="compositionally biased region" description="Basic and acidic residues" evidence="1">
    <location>
        <begin position="656"/>
        <end position="670"/>
    </location>
</feature>
<comment type="caution">
    <text evidence="2">The sequence shown here is derived from an EMBL/GenBank/DDBJ whole genome shotgun (WGS) entry which is preliminary data.</text>
</comment>
<name>A0ABR3GAT9_9PEZI</name>
<reference evidence="2 3" key="1">
    <citation type="submission" date="2024-02" db="EMBL/GenBank/DDBJ databases">
        <title>Discinaceae phylogenomics.</title>
        <authorList>
            <person name="Dirks A.C."/>
            <person name="James T.Y."/>
        </authorList>
    </citation>
    <scope>NUCLEOTIDE SEQUENCE [LARGE SCALE GENOMIC DNA]</scope>
    <source>
        <strain evidence="2 3">ACD0624</strain>
    </source>
</reference>
<feature type="region of interest" description="Disordered" evidence="1">
    <location>
        <begin position="549"/>
        <end position="585"/>
    </location>
</feature>
<organism evidence="2 3">
    <name type="scientific">Discina gigas</name>
    <dbReference type="NCBI Taxonomy" id="1032678"/>
    <lineage>
        <taxon>Eukaryota</taxon>
        <taxon>Fungi</taxon>
        <taxon>Dikarya</taxon>
        <taxon>Ascomycota</taxon>
        <taxon>Pezizomycotina</taxon>
        <taxon>Pezizomycetes</taxon>
        <taxon>Pezizales</taxon>
        <taxon>Discinaceae</taxon>
        <taxon>Discina</taxon>
    </lineage>
</organism>
<dbReference type="EMBL" id="JBBBZM010000139">
    <property type="protein sequence ID" value="KAL0633060.1"/>
    <property type="molecule type" value="Genomic_DNA"/>
</dbReference>
<feature type="compositionally biased region" description="Polar residues" evidence="1">
    <location>
        <begin position="564"/>
        <end position="575"/>
    </location>
</feature>
<sequence length="705" mass="77613">MVSPSPNLSQDPSFTPDSPNPSNTPHEEHYGDVSGPLCPSTVLSLPEAESPCEIEELETGGPYPARKLPNLDFAPTYEGSLLGSIHTRIASLRSTTTDAQARYSRAINSSIPETPVVNRNVRMTVANALWNSTAFFEEEEAVTQLLRYREMFIYLSQRHAESLASSSLYKAQHLVRRGQISVAAIRLTGSRHRSNANHSIAQGHHARHSSEVSVWDWKPWREIALAERVSERRIQKAEREREKRRERFLGGGGGGAGLLGDYEDTTNSGLEEADVAPPETPGMKIQTWRCRTPRTTSKGRMEPTGKKVHYSDSGSINAEDGTNDDPNSTSSPDSGRISFSNARPSTDRTTSREGPMSISDICISDDPGPPGWTWPTEPRNEIIWHIPVYHNINSPSLTIPPPDRRTGLTMPTTVTASNAGDMFQRIHTISEPSGMGYTLSSSFSGLGPVISPQISPKSHASPNMSSGNDTSTASTDEVSPTLPETIGSLSQQSSVLFTNIFERREKLAAELNDSSSGSTVGVSRRREHLQKVKTVLKSFSLKNIHFPWSSSSEEETQTSAYSSNDPSSSEQSWPLNGNIPPDYGLVPPPTQQKYYSYFDKPTPQTRIHSPHIHPPQPKIARKRVPVANIHSPPHPGTKMVSNTKSPSDTTMQSERISIRHQESDPLTRTEKEYQEILSALNGLKRDIRAGRVNISSKSGGSEMRQ</sequence>
<feature type="region of interest" description="Disordered" evidence="1">
    <location>
        <begin position="1"/>
        <end position="41"/>
    </location>
</feature>
<protein>
    <submittedName>
        <fullName evidence="2">Uncharacterized protein</fullName>
    </submittedName>
</protein>
<accession>A0ABR3GAT9</accession>
<dbReference type="Proteomes" id="UP001447188">
    <property type="component" value="Unassembled WGS sequence"/>
</dbReference>
<feature type="compositionally biased region" description="Low complexity" evidence="1">
    <location>
        <begin position="324"/>
        <end position="334"/>
    </location>
</feature>
<feature type="region of interest" description="Disordered" evidence="1">
    <location>
        <begin position="234"/>
        <end position="373"/>
    </location>
</feature>
<feature type="compositionally biased region" description="Polar residues" evidence="1">
    <location>
        <begin position="639"/>
        <end position="655"/>
    </location>
</feature>
<feature type="region of interest" description="Disordered" evidence="1">
    <location>
        <begin position="630"/>
        <end position="670"/>
    </location>
</feature>
<proteinExistence type="predicted"/>
<feature type="region of interest" description="Disordered" evidence="1">
    <location>
        <begin position="450"/>
        <end position="485"/>
    </location>
</feature>